<dbReference type="Pfam" id="PF13426">
    <property type="entry name" value="PAS_9"/>
    <property type="match status" value="1"/>
</dbReference>
<dbReference type="AlphaFoldDB" id="A0A840WN02"/>
<evidence type="ECO:0000256" key="3">
    <source>
        <dbReference type="ARBA" id="ARBA00022991"/>
    </source>
</evidence>
<dbReference type="NCBIfam" id="TIGR00229">
    <property type="entry name" value="sensory_box"/>
    <property type="match status" value="1"/>
</dbReference>
<dbReference type="Gene3D" id="3.30.450.20">
    <property type="entry name" value="PAS domain"/>
    <property type="match status" value="1"/>
</dbReference>
<name>A0A840WN02_9RHOB</name>
<dbReference type="PANTHER" id="PTHR47429:SF2">
    <property type="entry name" value="PROTEIN TWIN LOV 1"/>
    <property type="match status" value="1"/>
</dbReference>
<reference evidence="5 6" key="1">
    <citation type="submission" date="2020-08" db="EMBL/GenBank/DDBJ databases">
        <title>Genomic Encyclopedia of Type Strains, Phase IV (KMG-IV): sequencing the most valuable type-strain genomes for metagenomic binning, comparative biology and taxonomic classification.</title>
        <authorList>
            <person name="Goeker M."/>
        </authorList>
    </citation>
    <scope>NUCLEOTIDE SEQUENCE [LARGE SCALE GENOMIC DNA]</scope>
    <source>
        <strain evidence="5 6">DSM 103377</strain>
    </source>
</reference>
<keyword evidence="6" id="KW-1185">Reference proteome</keyword>
<sequence length="179" mass="19886">MDTPKIPAPVLDFMHNSQVALSVSCPRLPDNPIIAVNDSFSRLTGYSASEVEGRNCRFLQGDTEQPKMRAHLRDQMAHGHDAQVILRNFRKSGEPFDNYLFIFPILGGDGDPSFFVGSQFEIPQVERAVALRSHAERLHESLDQMNAAHSESRDALIRCGHLLGLEARALIKARIAALP</sequence>
<dbReference type="PROSITE" id="PS50112">
    <property type="entry name" value="PAS"/>
    <property type="match status" value="1"/>
</dbReference>
<evidence type="ECO:0000256" key="2">
    <source>
        <dbReference type="ARBA" id="ARBA00022643"/>
    </source>
</evidence>
<dbReference type="RefSeq" id="WP_184012066.1">
    <property type="nucleotide sequence ID" value="NZ_JACIJS010000007.1"/>
</dbReference>
<organism evidence="5 6">
    <name type="scientific">Rubricella aquisinus</name>
    <dbReference type="NCBI Taxonomy" id="2028108"/>
    <lineage>
        <taxon>Bacteria</taxon>
        <taxon>Pseudomonadati</taxon>
        <taxon>Pseudomonadota</taxon>
        <taxon>Alphaproteobacteria</taxon>
        <taxon>Rhodobacterales</taxon>
        <taxon>Paracoccaceae</taxon>
        <taxon>Rubricella</taxon>
    </lineage>
</organism>
<evidence type="ECO:0000313" key="6">
    <source>
        <dbReference type="Proteomes" id="UP000553766"/>
    </source>
</evidence>
<gene>
    <name evidence="5" type="ORF">FHS89_002479</name>
</gene>
<dbReference type="InterPro" id="IPR000014">
    <property type="entry name" value="PAS"/>
</dbReference>
<dbReference type="CDD" id="cd00130">
    <property type="entry name" value="PAS"/>
    <property type="match status" value="1"/>
</dbReference>
<evidence type="ECO:0000313" key="5">
    <source>
        <dbReference type="EMBL" id="MBB5516448.1"/>
    </source>
</evidence>
<protein>
    <submittedName>
        <fullName evidence="5">PAS domain S-box-containing protein</fullName>
    </submittedName>
</protein>
<dbReference type="EMBL" id="JACIJS010000007">
    <property type="protein sequence ID" value="MBB5516448.1"/>
    <property type="molecule type" value="Genomic_DNA"/>
</dbReference>
<proteinExistence type="predicted"/>
<evidence type="ECO:0000256" key="1">
    <source>
        <dbReference type="ARBA" id="ARBA00022630"/>
    </source>
</evidence>
<dbReference type="PROSITE" id="PS51257">
    <property type="entry name" value="PROKAR_LIPOPROTEIN"/>
    <property type="match status" value="1"/>
</dbReference>
<feature type="domain" description="PAS" evidence="4">
    <location>
        <begin position="30"/>
        <end position="55"/>
    </location>
</feature>
<dbReference type="InterPro" id="IPR035965">
    <property type="entry name" value="PAS-like_dom_sf"/>
</dbReference>
<evidence type="ECO:0000259" key="4">
    <source>
        <dbReference type="PROSITE" id="PS50112"/>
    </source>
</evidence>
<keyword evidence="2" id="KW-0288">FMN</keyword>
<keyword evidence="1" id="KW-0285">Flavoprotein</keyword>
<dbReference type="Proteomes" id="UP000553766">
    <property type="component" value="Unassembled WGS sequence"/>
</dbReference>
<comment type="caution">
    <text evidence="5">The sequence shown here is derived from an EMBL/GenBank/DDBJ whole genome shotgun (WGS) entry which is preliminary data.</text>
</comment>
<dbReference type="SUPFAM" id="SSF55785">
    <property type="entry name" value="PYP-like sensor domain (PAS domain)"/>
    <property type="match status" value="1"/>
</dbReference>
<dbReference type="PANTHER" id="PTHR47429">
    <property type="entry name" value="PROTEIN TWIN LOV 1"/>
    <property type="match status" value="1"/>
</dbReference>
<keyword evidence="3" id="KW-0157">Chromophore</keyword>
<accession>A0A840WN02</accession>